<keyword evidence="2" id="KW-0732">Signal</keyword>
<dbReference type="PANTHER" id="PTHR42951">
    <property type="entry name" value="METALLO-BETA-LACTAMASE DOMAIN-CONTAINING"/>
    <property type="match status" value="1"/>
</dbReference>
<reference evidence="4 5" key="1">
    <citation type="journal article" date="2021" name="MBio">
        <title>Poor Competitiveness of Bradyrhizobium in Pigeon Pea Root Colonization in Indian Soils.</title>
        <authorList>
            <person name="Chalasani D."/>
            <person name="Basu A."/>
            <person name="Pullabhotla S.V.S.R.N."/>
            <person name="Jorrin B."/>
            <person name="Neal A.L."/>
            <person name="Poole P.S."/>
            <person name="Podile A.R."/>
            <person name="Tkacz A."/>
        </authorList>
    </citation>
    <scope>NUCLEOTIDE SEQUENCE [LARGE SCALE GENOMIC DNA]</scope>
    <source>
        <strain evidence="4 5">HU56</strain>
    </source>
</reference>
<evidence type="ECO:0000313" key="5">
    <source>
        <dbReference type="Proteomes" id="UP000717752"/>
    </source>
</evidence>
<feature type="chain" id="PRO_5047488339" evidence="2">
    <location>
        <begin position="25"/>
        <end position="322"/>
    </location>
</feature>
<sequence>MNKHDYALSRRGFCLCCLGGATFAASGGWLTPAEVFAAAKSVVIQFREAAAAADIKTTTLRGGISALSGSGGNIGVLIGDDGKLLVDAGLTASRPRIEKALADLGQQPIKHLINSHWHFDHTDGNEWLNSEGAMIMAHPNSLKHLAVATRVEDWNFDFPPSPKGALPTMVMKSEEETLKQNGQTITLKYYGPAHTDSDISVFFQEANVVQMGDTFWNGVYPFIDYSTGGSIDGQIQAAEANVKMVDDQTIVIPGHGEIAGKKDLIAWRDMLVGVRENVAKLKKDGRSAEDTVAAKPTAEWDPVFGNWAISPALFTRLVYEGV</sequence>
<organism evidence="4 5">
    <name type="scientific">Rhizobium mesosinicum</name>
    <dbReference type="NCBI Taxonomy" id="335017"/>
    <lineage>
        <taxon>Bacteria</taxon>
        <taxon>Pseudomonadati</taxon>
        <taxon>Pseudomonadota</taxon>
        <taxon>Alphaproteobacteria</taxon>
        <taxon>Hyphomicrobiales</taxon>
        <taxon>Rhizobiaceae</taxon>
        <taxon>Rhizobium/Agrobacterium group</taxon>
        <taxon>Rhizobium</taxon>
    </lineage>
</organism>
<keyword evidence="5" id="KW-1185">Reference proteome</keyword>
<comment type="caution">
    <text evidence="4">The sequence shown here is derived from an EMBL/GenBank/DDBJ whole genome shotgun (WGS) entry which is preliminary data.</text>
</comment>
<dbReference type="RefSeq" id="WP_220336924.1">
    <property type="nucleotide sequence ID" value="NZ_JAEUAK010000011.1"/>
</dbReference>
<dbReference type="InterPro" id="IPR001279">
    <property type="entry name" value="Metallo-B-lactamas"/>
</dbReference>
<dbReference type="CDD" id="cd16282">
    <property type="entry name" value="metallo-hydrolase-like_MBL-fold"/>
    <property type="match status" value="1"/>
</dbReference>
<dbReference type="SMART" id="SM00849">
    <property type="entry name" value="Lactamase_B"/>
    <property type="match status" value="1"/>
</dbReference>
<dbReference type="InterPro" id="IPR006311">
    <property type="entry name" value="TAT_signal"/>
</dbReference>
<dbReference type="InterPro" id="IPR036866">
    <property type="entry name" value="RibonucZ/Hydroxyglut_hydro"/>
</dbReference>
<dbReference type="SUPFAM" id="SSF56281">
    <property type="entry name" value="Metallo-hydrolase/oxidoreductase"/>
    <property type="match status" value="1"/>
</dbReference>
<accession>A0ABS7H280</accession>
<evidence type="ECO:0000259" key="3">
    <source>
        <dbReference type="SMART" id="SM00849"/>
    </source>
</evidence>
<feature type="domain" description="Metallo-beta-lactamase" evidence="3">
    <location>
        <begin position="71"/>
        <end position="255"/>
    </location>
</feature>
<dbReference type="EMBL" id="JAEUAK010000011">
    <property type="protein sequence ID" value="MBW9055615.1"/>
    <property type="molecule type" value="Genomic_DNA"/>
</dbReference>
<evidence type="ECO:0000256" key="1">
    <source>
        <dbReference type="ARBA" id="ARBA00005250"/>
    </source>
</evidence>
<evidence type="ECO:0000256" key="2">
    <source>
        <dbReference type="SAM" id="SignalP"/>
    </source>
</evidence>
<evidence type="ECO:0000313" key="4">
    <source>
        <dbReference type="EMBL" id="MBW9055615.1"/>
    </source>
</evidence>
<feature type="signal peptide" evidence="2">
    <location>
        <begin position="1"/>
        <end position="24"/>
    </location>
</feature>
<gene>
    <name evidence="4" type="ORF">JNB85_24715</name>
</gene>
<comment type="similarity">
    <text evidence="1">Belongs to the metallo-beta-lactamase superfamily. Class-B beta-lactamase family.</text>
</comment>
<dbReference type="PANTHER" id="PTHR42951:SF4">
    <property type="entry name" value="ACYL-COENZYME A THIOESTERASE MBLAC2"/>
    <property type="match status" value="1"/>
</dbReference>
<dbReference type="PROSITE" id="PS51318">
    <property type="entry name" value="TAT"/>
    <property type="match status" value="1"/>
</dbReference>
<name>A0ABS7H280_9HYPH</name>
<proteinExistence type="inferred from homology"/>
<protein>
    <submittedName>
        <fullName evidence="4">MBL fold metallo-hydrolase</fullName>
    </submittedName>
</protein>
<dbReference type="InterPro" id="IPR050855">
    <property type="entry name" value="NDM-1-like"/>
</dbReference>
<dbReference type="Gene3D" id="3.60.15.10">
    <property type="entry name" value="Ribonuclease Z/Hydroxyacylglutathione hydrolase-like"/>
    <property type="match status" value="1"/>
</dbReference>
<dbReference type="Proteomes" id="UP000717752">
    <property type="component" value="Unassembled WGS sequence"/>
</dbReference>
<dbReference type="Pfam" id="PF00753">
    <property type="entry name" value="Lactamase_B"/>
    <property type="match status" value="1"/>
</dbReference>